<accession>A0AAV7WEQ2</accession>
<evidence type="ECO:0000313" key="1">
    <source>
        <dbReference type="EMBL" id="KAJ1211544.1"/>
    </source>
</evidence>
<keyword evidence="2" id="KW-1185">Reference proteome</keyword>
<dbReference type="EMBL" id="JANPWB010000002">
    <property type="protein sequence ID" value="KAJ1211544.1"/>
    <property type="molecule type" value="Genomic_DNA"/>
</dbReference>
<protein>
    <submittedName>
        <fullName evidence="1">Uncharacterized protein</fullName>
    </submittedName>
</protein>
<reference evidence="1" key="1">
    <citation type="journal article" date="2022" name="bioRxiv">
        <title>Sequencing and chromosome-scale assembly of the giantPleurodeles waltlgenome.</title>
        <authorList>
            <person name="Brown T."/>
            <person name="Elewa A."/>
            <person name="Iarovenko S."/>
            <person name="Subramanian E."/>
            <person name="Araus A.J."/>
            <person name="Petzold A."/>
            <person name="Susuki M."/>
            <person name="Suzuki K.-i.T."/>
            <person name="Hayashi T."/>
            <person name="Toyoda A."/>
            <person name="Oliveira C."/>
            <person name="Osipova E."/>
            <person name="Leigh N.D."/>
            <person name="Simon A."/>
            <person name="Yun M.H."/>
        </authorList>
    </citation>
    <scope>NUCLEOTIDE SEQUENCE</scope>
    <source>
        <strain evidence="1">20211129_DDA</strain>
        <tissue evidence="1">Liver</tissue>
    </source>
</reference>
<evidence type="ECO:0000313" key="2">
    <source>
        <dbReference type="Proteomes" id="UP001066276"/>
    </source>
</evidence>
<sequence>MAPLFNHALAGEPILESGRGDSTFDKIRGSGYNEPNQIMSTEINITGREVILGSNRSAVLQLYDFESEAAFVCSLARPRCAFFGHMERGCVPVSASAATPHPGEMIDSPAADLPRSLDFPTIHAKTIALLNIFEHQRFSIYPLLPYLRRYVHISSNHPALPARGTVPESSQGKAADPNQLDLVARLHLYKMEGVPRAFFQLVILKEEEKPVAATASSVHLAERMQHFCHSHCRQPSVAFINTTITKEACPLPAP</sequence>
<proteinExistence type="predicted"/>
<gene>
    <name evidence="1" type="ORF">NDU88_006902</name>
</gene>
<comment type="caution">
    <text evidence="1">The sequence shown here is derived from an EMBL/GenBank/DDBJ whole genome shotgun (WGS) entry which is preliminary data.</text>
</comment>
<dbReference type="Proteomes" id="UP001066276">
    <property type="component" value="Chromosome 1_2"/>
</dbReference>
<name>A0AAV7WEQ2_PLEWA</name>
<organism evidence="1 2">
    <name type="scientific">Pleurodeles waltl</name>
    <name type="common">Iberian ribbed newt</name>
    <dbReference type="NCBI Taxonomy" id="8319"/>
    <lineage>
        <taxon>Eukaryota</taxon>
        <taxon>Metazoa</taxon>
        <taxon>Chordata</taxon>
        <taxon>Craniata</taxon>
        <taxon>Vertebrata</taxon>
        <taxon>Euteleostomi</taxon>
        <taxon>Amphibia</taxon>
        <taxon>Batrachia</taxon>
        <taxon>Caudata</taxon>
        <taxon>Salamandroidea</taxon>
        <taxon>Salamandridae</taxon>
        <taxon>Pleurodelinae</taxon>
        <taxon>Pleurodeles</taxon>
    </lineage>
</organism>
<dbReference type="AlphaFoldDB" id="A0AAV7WEQ2"/>